<organism evidence="2 3">
    <name type="scientific">Streptomyces montanisoli</name>
    <dbReference type="NCBI Taxonomy" id="2798581"/>
    <lineage>
        <taxon>Bacteria</taxon>
        <taxon>Bacillati</taxon>
        <taxon>Actinomycetota</taxon>
        <taxon>Actinomycetes</taxon>
        <taxon>Kitasatosporales</taxon>
        <taxon>Streptomycetaceae</taxon>
        <taxon>Streptomyces</taxon>
    </lineage>
</organism>
<dbReference type="PROSITE" id="PS50943">
    <property type="entry name" value="HTH_CROC1"/>
    <property type="match status" value="1"/>
</dbReference>
<dbReference type="InterPro" id="IPR001387">
    <property type="entry name" value="Cro/C1-type_HTH"/>
</dbReference>
<dbReference type="GO" id="GO:0003677">
    <property type="term" value="F:DNA binding"/>
    <property type="evidence" value="ECO:0007669"/>
    <property type="project" value="InterPro"/>
</dbReference>
<evidence type="ECO:0000313" key="3">
    <source>
        <dbReference type="Proteomes" id="UP000670475"/>
    </source>
</evidence>
<dbReference type="InterPro" id="IPR043917">
    <property type="entry name" value="DUF5753"/>
</dbReference>
<evidence type="ECO:0000259" key="1">
    <source>
        <dbReference type="PROSITE" id="PS50943"/>
    </source>
</evidence>
<dbReference type="AlphaFoldDB" id="A0A940MFR7"/>
<dbReference type="Pfam" id="PF13560">
    <property type="entry name" value="HTH_31"/>
    <property type="match status" value="1"/>
</dbReference>
<dbReference type="Pfam" id="PF19054">
    <property type="entry name" value="DUF5753"/>
    <property type="match status" value="1"/>
</dbReference>
<dbReference type="InterPro" id="IPR010982">
    <property type="entry name" value="Lambda_DNA-bd_dom_sf"/>
</dbReference>
<protein>
    <submittedName>
        <fullName evidence="2">Helix-turn-helix domain-containing protein</fullName>
    </submittedName>
</protein>
<comment type="caution">
    <text evidence="2">The sequence shown here is derived from an EMBL/GenBank/DDBJ whole genome shotgun (WGS) entry which is preliminary data.</text>
</comment>
<dbReference type="EMBL" id="JAGIQL010000074">
    <property type="protein sequence ID" value="MBP0459491.1"/>
    <property type="molecule type" value="Genomic_DNA"/>
</dbReference>
<dbReference type="CDD" id="cd00093">
    <property type="entry name" value="HTH_XRE"/>
    <property type="match status" value="1"/>
</dbReference>
<sequence>MTQVAEQSFARRGEDPADELLRSFGRQVKILRERAGHTQSALGQLLGYSEAQIAAIEQGRRIARPDTIDKLDQLLDADGMLLAMKRAVALTRYPAFFRDAARIEETALEFHQYSSLIVPGMLQTEAYARTMFTVRRPRRNESEIEQMVAARMARHSLFERKPSPVLSFVLEEALLQRPIGGHEVLRGQLERLLLVSENPNVEIQVMPTRTTDHAGVDGPFTLMVPDGGEQVAYLESQGNGRVLTGREAVRGIAARYGIIRAQALSPSESGRLIEQLLRGGDL</sequence>
<dbReference type="SMART" id="SM00530">
    <property type="entry name" value="HTH_XRE"/>
    <property type="match status" value="1"/>
</dbReference>
<reference evidence="2" key="1">
    <citation type="submission" date="2021-03" db="EMBL/GenBank/DDBJ databases">
        <title>Whole genome sequence of Streptomyces bomunensis MMS17-BM035.</title>
        <authorList>
            <person name="Lee J.H."/>
        </authorList>
    </citation>
    <scope>NUCLEOTIDE SEQUENCE</scope>
    <source>
        <strain evidence="2">MMS17-BM035</strain>
    </source>
</reference>
<accession>A0A940MFR7</accession>
<feature type="domain" description="HTH cro/C1-type" evidence="1">
    <location>
        <begin position="28"/>
        <end position="82"/>
    </location>
</feature>
<keyword evidence="3" id="KW-1185">Reference proteome</keyword>
<dbReference type="SUPFAM" id="SSF47413">
    <property type="entry name" value="lambda repressor-like DNA-binding domains"/>
    <property type="match status" value="1"/>
</dbReference>
<evidence type="ECO:0000313" key="2">
    <source>
        <dbReference type="EMBL" id="MBP0459491.1"/>
    </source>
</evidence>
<dbReference type="Gene3D" id="1.10.260.40">
    <property type="entry name" value="lambda repressor-like DNA-binding domains"/>
    <property type="match status" value="1"/>
</dbReference>
<gene>
    <name evidence="2" type="ORF">JFN87_18555</name>
</gene>
<dbReference type="RefSeq" id="WP_209341365.1">
    <property type="nucleotide sequence ID" value="NZ_JAGIQL010000074.1"/>
</dbReference>
<dbReference type="Proteomes" id="UP000670475">
    <property type="component" value="Unassembled WGS sequence"/>
</dbReference>
<name>A0A940MFR7_9ACTN</name>
<proteinExistence type="predicted"/>